<gene>
    <name evidence="2" type="ORF">G4Y79_08760</name>
</gene>
<dbReference type="EMBL" id="CP062983">
    <property type="protein sequence ID" value="QPC84449.1"/>
    <property type="molecule type" value="Genomic_DNA"/>
</dbReference>
<reference evidence="2 3" key="1">
    <citation type="submission" date="2020-02" db="EMBL/GenBank/DDBJ databases">
        <authorList>
            <person name="Zheng R.K."/>
            <person name="Sun C.M."/>
        </authorList>
    </citation>
    <scope>NUCLEOTIDE SEQUENCE [LARGE SCALE GENOMIC DNA]</scope>
    <source>
        <strain evidence="3">rifampicinis</strain>
    </source>
</reference>
<feature type="region of interest" description="Disordered" evidence="1">
    <location>
        <begin position="52"/>
        <end position="76"/>
    </location>
</feature>
<dbReference type="KEGG" id="pmet:G4Y79_08760"/>
<evidence type="ECO:0000313" key="3">
    <source>
        <dbReference type="Proteomes" id="UP000594468"/>
    </source>
</evidence>
<evidence type="ECO:0000256" key="1">
    <source>
        <dbReference type="SAM" id="MobiDB-lite"/>
    </source>
</evidence>
<protein>
    <submittedName>
        <fullName evidence="2">Uncharacterized protein</fullName>
    </submittedName>
</protein>
<dbReference type="RefSeq" id="WP_195172512.1">
    <property type="nucleotide sequence ID" value="NZ_CP062983.1"/>
</dbReference>
<organism evidence="2 3">
    <name type="scientific">Phototrophicus methaneseepsis</name>
    <dbReference type="NCBI Taxonomy" id="2710758"/>
    <lineage>
        <taxon>Bacteria</taxon>
        <taxon>Bacillati</taxon>
        <taxon>Chloroflexota</taxon>
        <taxon>Candidatus Thermofontia</taxon>
        <taxon>Phototrophicales</taxon>
        <taxon>Phototrophicaceae</taxon>
        <taxon>Phototrophicus</taxon>
    </lineage>
</organism>
<dbReference type="AlphaFoldDB" id="A0A7S8IGC3"/>
<accession>A0A7S8IGC3</accession>
<evidence type="ECO:0000313" key="2">
    <source>
        <dbReference type="EMBL" id="QPC84449.1"/>
    </source>
</evidence>
<name>A0A7S8IGC3_9CHLR</name>
<keyword evidence="3" id="KW-1185">Reference proteome</keyword>
<dbReference type="PROSITE" id="PS51257">
    <property type="entry name" value="PROKAR_LIPOPROTEIN"/>
    <property type="match status" value="1"/>
</dbReference>
<dbReference type="Proteomes" id="UP000594468">
    <property type="component" value="Chromosome"/>
</dbReference>
<proteinExistence type="predicted"/>
<sequence length="345" mass="37942">MSGTIREQTMHLSQGRRWLIIGLLGLFSLFSLAACEASAAYVVPTSLPTPTATYTPSPSPTPGVNATPSPVPTQNVDPDAPTATPLLGEVNRVVATQAVTPTRSLNPNAPRIEFFTSDQLVVNPGSPITLYWSVLNVDRAVIYRLDADGERTQAYNVFADGDQVVQTRASDRGQIDFVLTANDGEVEASHTVMLRCPVDWFFVPPPDDCASGEPEETTILDQQMERGRMLYVENRNVVYVLFNDGQEPGWLSFENRYDPEVHPERDENAPPEFIQPLRELGLIWRTNDAVRTRLGLGIAEGVTFQGFVQSAPVGTSREILYISGSDGTVLQLLPGNEQWQIIAQQ</sequence>
<feature type="compositionally biased region" description="Polar residues" evidence="1">
    <location>
        <begin position="64"/>
        <end position="76"/>
    </location>
</feature>